<accession>A0A0A8YZ80</accession>
<name>A0A0A8YZ80_ARUDO</name>
<proteinExistence type="predicted"/>
<organism evidence="1">
    <name type="scientific">Arundo donax</name>
    <name type="common">Giant reed</name>
    <name type="synonym">Donax arundinaceus</name>
    <dbReference type="NCBI Taxonomy" id="35708"/>
    <lineage>
        <taxon>Eukaryota</taxon>
        <taxon>Viridiplantae</taxon>
        <taxon>Streptophyta</taxon>
        <taxon>Embryophyta</taxon>
        <taxon>Tracheophyta</taxon>
        <taxon>Spermatophyta</taxon>
        <taxon>Magnoliopsida</taxon>
        <taxon>Liliopsida</taxon>
        <taxon>Poales</taxon>
        <taxon>Poaceae</taxon>
        <taxon>PACMAD clade</taxon>
        <taxon>Arundinoideae</taxon>
        <taxon>Arundineae</taxon>
        <taxon>Arundo</taxon>
    </lineage>
</organism>
<reference evidence="1" key="1">
    <citation type="submission" date="2014-09" db="EMBL/GenBank/DDBJ databases">
        <authorList>
            <person name="Magalhaes I.L.F."/>
            <person name="Oliveira U."/>
            <person name="Santos F.R."/>
            <person name="Vidigal T.H.D.A."/>
            <person name="Brescovit A.D."/>
            <person name="Santos A.J."/>
        </authorList>
    </citation>
    <scope>NUCLEOTIDE SEQUENCE</scope>
    <source>
        <tissue evidence="1">Shoot tissue taken approximately 20 cm above the soil surface</tissue>
    </source>
</reference>
<dbReference type="EMBL" id="GBRH01269983">
    <property type="protein sequence ID" value="JAD27912.1"/>
    <property type="molecule type" value="Transcribed_RNA"/>
</dbReference>
<protein>
    <submittedName>
        <fullName evidence="1">Uncharacterized protein</fullName>
    </submittedName>
</protein>
<reference evidence="1" key="2">
    <citation type="journal article" date="2015" name="Data Brief">
        <title>Shoot transcriptome of the giant reed, Arundo donax.</title>
        <authorList>
            <person name="Barrero R.A."/>
            <person name="Guerrero F.D."/>
            <person name="Moolhuijzen P."/>
            <person name="Goolsby J.A."/>
            <person name="Tidwell J."/>
            <person name="Bellgard S.E."/>
            <person name="Bellgard M.I."/>
        </authorList>
    </citation>
    <scope>NUCLEOTIDE SEQUENCE</scope>
    <source>
        <tissue evidence="1">Shoot tissue taken approximately 20 cm above the soil surface</tissue>
    </source>
</reference>
<dbReference type="AlphaFoldDB" id="A0A0A8YZ80"/>
<sequence>MMRSSPPYSRKKLFYTGGCSNVILLAVPFE</sequence>
<evidence type="ECO:0000313" key="1">
    <source>
        <dbReference type="EMBL" id="JAD27912.1"/>
    </source>
</evidence>